<feature type="transmembrane region" description="Helical" evidence="10">
    <location>
        <begin position="269"/>
        <end position="289"/>
    </location>
</feature>
<dbReference type="GO" id="GO:0046872">
    <property type="term" value="F:metal ion binding"/>
    <property type="evidence" value="ECO:0007669"/>
    <property type="project" value="UniProtKB-KW"/>
</dbReference>
<evidence type="ECO:0000256" key="1">
    <source>
        <dbReference type="ARBA" id="ARBA00004651"/>
    </source>
</evidence>
<evidence type="ECO:0000256" key="9">
    <source>
        <dbReference type="ARBA" id="ARBA00023136"/>
    </source>
</evidence>
<evidence type="ECO:0000256" key="5">
    <source>
        <dbReference type="ARBA" id="ARBA00022989"/>
    </source>
</evidence>
<keyword evidence="2" id="KW-1003">Cell membrane</keyword>
<dbReference type="InterPro" id="IPR017900">
    <property type="entry name" value="4Fe4S_Fe_S_CS"/>
</dbReference>
<evidence type="ECO:0000259" key="12">
    <source>
        <dbReference type="Pfam" id="PF13183"/>
    </source>
</evidence>
<dbReference type="Gene3D" id="1.20.950.20">
    <property type="entry name" value="Transmembrane di-heme cytochromes, Chain C"/>
    <property type="match status" value="2"/>
</dbReference>
<gene>
    <name evidence="13" type="ORF">SAMN02745124_00795</name>
</gene>
<dbReference type="InterPro" id="IPR023234">
    <property type="entry name" value="NarG-like_domain"/>
</dbReference>
<reference evidence="13 14" key="1">
    <citation type="submission" date="2016-11" db="EMBL/GenBank/DDBJ databases">
        <authorList>
            <person name="Jaros S."/>
            <person name="Januszkiewicz K."/>
            <person name="Wedrychowicz H."/>
        </authorList>
    </citation>
    <scope>NUCLEOTIDE SEQUENCE [LARGE SCALE GENOMIC DNA]</scope>
    <source>
        <strain evidence="13 14">DSM 9705</strain>
    </source>
</reference>
<dbReference type="GO" id="GO:0051536">
    <property type="term" value="F:iron-sulfur cluster binding"/>
    <property type="evidence" value="ECO:0007669"/>
    <property type="project" value="UniProtKB-KW"/>
</dbReference>
<dbReference type="InterPro" id="IPR051460">
    <property type="entry name" value="HdrC_iron-sulfur_subunit"/>
</dbReference>
<dbReference type="OrthoDB" id="5410318at2"/>
<dbReference type="RefSeq" id="WP_073373528.1">
    <property type="nucleotide sequence ID" value="NZ_FQXS01000003.1"/>
</dbReference>
<organism evidence="13 14">
    <name type="scientific">Desulfofustis glycolicus DSM 9705</name>
    <dbReference type="NCBI Taxonomy" id="1121409"/>
    <lineage>
        <taxon>Bacteria</taxon>
        <taxon>Pseudomonadati</taxon>
        <taxon>Thermodesulfobacteriota</taxon>
        <taxon>Desulfobulbia</taxon>
        <taxon>Desulfobulbales</taxon>
        <taxon>Desulfocapsaceae</taxon>
        <taxon>Desulfofustis</taxon>
    </lineage>
</organism>
<dbReference type="SUPFAM" id="SSF46548">
    <property type="entry name" value="alpha-helical ferredoxin"/>
    <property type="match status" value="2"/>
</dbReference>
<evidence type="ECO:0000313" key="13">
    <source>
        <dbReference type="EMBL" id="SHH51688.1"/>
    </source>
</evidence>
<feature type="domain" description="4Fe-4S ferredoxin-type" evidence="12">
    <location>
        <begin position="484"/>
        <end position="551"/>
    </location>
</feature>
<dbReference type="GO" id="GO:0016491">
    <property type="term" value="F:oxidoreductase activity"/>
    <property type="evidence" value="ECO:0007669"/>
    <property type="project" value="UniProtKB-KW"/>
</dbReference>
<name>A0A1M5TLX9_9BACT</name>
<dbReference type="PANTHER" id="PTHR43255:SF2">
    <property type="entry name" value="HETERODISULFIDE REDUCTASE RELATED PROTEIN"/>
    <property type="match status" value="1"/>
</dbReference>
<dbReference type="EMBL" id="FQXS01000003">
    <property type="protein sequence ID" value="SHH51688.1"/>
    <property type="molecule type" value="Genomic_DNA"/>
</dbReference>
<keyword evidence="3 10" id="KW-0812">Transmembrane</keyword>
<dbReference type="Gene3D" id="1.10.1060.10">
    <property type="entry name" value="Alpha-helical ferredoxin"/>
    <property type="match status" value="2"/>
</dbReference>
<comment type="subcellular location">
    <subcellularLocation>
        <location evidence="1">Cell membrane</location>
        <topology evidence="1">Multi-pass membrane protein</topology>
    </subcellularLocation>
</comment>
<evidence type="ECO:0000256" key="4">
    <source>
        <dbReference type="ARBA" id="ARBA00022723"/>
    </source>
</evidence>
<feature type="transmembrane region" description="Helical" evidence="10">
    <location>
        <begin position="152"/>
        <end position="173"/>
    </location>
</feature>
<keyword evidence="5 10" id="KW-1133">Transmembrane helix</keyword>
<dbReference type="PROSITE" id="PS00198">
    <property type="entry name" value="4FE4S_FER_1"/>
    <property type="match status" value="2"/>
</dbReference>
<keyword evidence="14" id="KW-1185">Reference proteome</keyword>
<dbReference type="Pfam" id="PF13183">
    <property type="entry name" value="Fer4_8"/>
    <property type="match status" value="2"/>
</dbReference>
<dbReference type="InterPro" id="IPR017896">
    <property type="entry name" value="4Fe4S_Fe-S-bd"/>
</dbReference>
<dbReference type="GO" id="GO:0005886">
    <property type="term" value="C:plasma membrane"/>
    <property type="evidence" value="ECO:0007669"/>
    <property type="project" value="UniProtKB-SubCell"/>
</dbReference>
<feature type="domain" description="NarG-like" evidence="11">
    <location>
        <begin position="84"/>
        <end position="178"/>
    </location>
</feature>
<evidence type="ECO:0000256" key="8">
    <source>
        <dbReference type="ARBA" id="ARBA00023014"/>
    </source>
</evidence>
<accession>A0A1M5TLX9</accession>
<feature type="transmembrane region" description="Helical" evidence="10">
    <location>
        <begin position="121"/>
        <end position="140"/>
    </location>
</feature>
<evidence type="ECO:0000256" key="6">
    <source>
        <dbReference type="ARBA" id="ARBA00023002"/>
    </source>
</evidence>
<evidence type="ECO:0000256" key="3">
    <source>
        <dbReference type="ARBA" id="ARBA00022692"/>
    </source>
</evidence>
<evidence type="ECO:0000256" key="2">
    <source>
        <dbReference type="ARBA" id="ARBA00022475"/>
    </source>
</evidence>
<feature type="domain" description="4Fe-4S ferredoxin-type" evidence="12">
    <location>
        <begin position="330"/>
        <end position="404"/>
    </location>
</feature>
<evidence type="ECO:0000313" key="14">
    <source>
        <dbReference type="Proteomes" id="UP000184139"/>
    </source>
</evidence>
<feature type="transmembrane region" description="Helical" evidence="10">
    <location>
        <begin position="82"/>
        <end position="101"/>
    </location>
</feature>
<evidence type="ECO:0000256" key="7">
    <source>
        <dbReference type="ARBA" id="ARBA00023004"/>
    </source>
</evidence>
<evidence type="ECO:0000256" key="10">
    <source>
        <dbReference type="SAM" id="Phobius"/>
    </source>
</evidence>
<proteinExistence type="predicted"/>
<keyword evidence="4" id="KW-0479">Metal-binding</keyword>
<dbReference type="SUPFAM" id="SSF103501">
    <property type="entry name" value="Respiratory nitrate reductase 1 gamma chain"/>
    <property type="match status" value="2"/>
</dbReference>
<keyword evidence="9 10" id="KW-0472">Membrane</keyword>
<keyword evidence="8" id="KW-0411">Iron-sulfur</keyword>
<dbReference type="InterPro" id="IPR036197">
    <property type="entry name" value="NarG-like_sf"/>
</dbReference>
<sequence length="574" mass="62818">MKILLGIALLIFLAGILYRGRSWFSQGIQPTGQPQSPASRIPTALRGLGATLASTDLLVLGKTLITDVLLQKRLLAKSVRRWLAHSLIFVGFLLLLFMHGLGTGVSEFFFPSYYSTLQPFLTLRNVFGLLVLVGLAISLHRRLTDKPQRVKSLASDWLALTFVATIIISGFLLEGVKISSFDAYQAMVDDYGDVADEAEELALETYWAAEQGLVPVNAVKPYDSALVEAGREISSRSCTECHAPATGAFVSFSVAKVIGPLASALGDGGVVTVLFTLHLLSCLALLAWLPFSKMFHVISVPVSLLINGVLGFKKDPAEPANTLTRQMIGLSACTHCGACSELCSALMFYESFQNDFILPSEKVQLLKKVAAGQPVDRATLTHLQKGLYICTSCDRCSTVCPSGINLRELFVSARYYLLGRGIPETSLLSHFSFPLALARRFADEHLQALKKLHELFNQRFRKLADLSGLSLASTPASVGTDSYRSCYTCQRCTNICPVVRLYDDPVEHLDLLPHQIIYSLGIGNRELAMGARMIWSCSTCYLCQEHCPNQVELTDIFYRLKNAAIKTIDSGGTA</sequence>
<keyword evidence="6" id="KW-0560">Oxidoreductase</keyword>
<keyword evidence="7" id="KW-0408">Iron</keyword>
<dbReference type="Pfam" id="PF02665">
    <property type="entry name" value="Nitrate_red_gam"/>
    <property type="match status" value="1"/>
</dbReference>
<dbReference type="Proteomes" id="UP000184139">
    <property type="component" value="Unassembled WGS sequence"/>
</dbReference>
<evidence type="ECO:0000259" key="11">
    <source>
        <dbReference type="Pfam" id="PF02665"/>
    </source>
</evidence>
<dbReference type="STRING" id="1121409.SAMN02745124_00795"/>
<dbReference type="PANTHER" id="PTHR43255">
    <property type="entry name" value="IRON-SULFUR-BINDING OXIDOREDUCTASE FADF-RELATED-RELATED"/>
    <property type="match status" value="1"/>
</dbReference>
<dbReference type="AlphaFoldDB" id="A0A1M5TLX9"/>
<dbReference type="InterPro" id="IPR009051">
    <property type="entry name" value="Helical_ferredxn"/>
</dbReference>
<protein>
    <submittedName>
        <fullName evidence="13">Nitrate reductase gamma subunit</fullName>
    </submittedName>
</protein>